<name>A0A3M5X3G3_PSEAP</name>
<feature type="transmembrane region" description="Helical" evidence="1">
    <location>
        <begin position="18"/>
        <end position="36"/>
    </location>
</feature>
<comment type="caution">
    <text evidence="2">The sequence shown here is derived from an EMBL/GenBank/DDBJ whole genome shotgun (WGS) entry which is preliminary data.</text>
</comment>
<accession>A0A3M5X3G3</accession>
<dbReference type="EMBL" id="RBUF01000156">
    <property type="protein sequence ID" value="RMU76565.1"/>
    <property type="molecule type" value="Genomic_DNA"/>
</dbReference>
<proteinExistence type="predicted"/>
<dbReference type="Proteomes" id="UP000274315">
    <property type="component" value="Unassembled WGS sequence"/>
</dbReference>
<protein>
    <submittedName>
        <fullName evidence="2">Methyl-accepting chemotaxis protein</fullName>
    </submittedName>
</protein>
<evidence type="ECO:0000313" key="3">
    <source>
        <dbReference type="Proteomes" id="UP000274315"/>
    </source>
</evidence>
<keyword evidence="1" id="KW-1133">Transmembrane helix</keyword>
<reference evidence="2 3" key="1">
    <citation type="submission" date="2018-08" db="EMBL/GenBank/DDBJ databases">
        <title>Recombination of ecologically and evolutionarily significant loci maintains genetic cohesion in the Pseudomonas syringae species complex.</title>
        <authorList>
            <person name="Dillon M."/>
            <person name="Thakur S."/>
            <person name="Almeida R.N.D."/>
            <person name="Weir B.S."/>
            <person name="Guttman D.S."/>
        </authorList>
    </citation>
    <scope>NUCLEOTIDE SEQUENCE [LARGE SCALE GENOMIC DNA]</scope>
    <source>
        <strain evidence="2 3">ICMP 11935</strain>
    </source>
</reference>
<keyword evidence="1" id="KW-0812">Transmembrane</keyword>
<feature type="non-terminal residue" evidence="2">
    <location>
        <position position="55"/>
    </location>
</feature>
<gene>
    <name evidence="2" type="ORF">ALP24_05473</name>
</gene>
<organism evidence="2 3">
    <name type="scientific">Pseudomonas syringae pv. aptata</name>
    <dbReference type="NCBI Taxonomy" id="83167"/>
    <lineage>
        <taxon>Bacteria</taxon>
        <taxon>Pseudomonadati</taxon>
        <taxon>Pseudomonadota</taxon>
        <taxon>Gammaproteobacteria</taxon>
        <taxon>Pseudomonadales</taxon>
        <taxon>Pseudomonadaceae</taxon>
        <taxon>Pseudomonas</taxon>
        <taxon>Pseudomonas syringae</taxon>
    </lineage>
</organism>
<sequence length="55" mass="5830">MSSATSGVLSNMTVRAKLLVGFGLLILMILLMAYTGKDATDTLKRRADLSGDIAQ</sequence>
<keyword evidence="1" id="KW-0472">Membrane</keyword>
<dbReference type="AlphaFoldDB" id="A0A3M5X3G3"/>
<evidence type="ECO:0000256" key="1">
    <source>
        <dbReference type="SAM" id="Phobius"/>
    </source>
</evidence>
<evidence type="ECO:0000313" key="2">
    <source>
        <dbReference type="EMBL" id="RMU76565.1"/>
    </source>
</evidence>